<dbReference type="GO" id="GO:0004175">
    <property type="term" value="F:endopeptidase activity"/>
    <property type="evidence" value="ECO:0007669"/>
    <property type="project" value="UniProtKB-ARBA"/>
</dbReference>
<sequence>SALRHQIVPTLIGGVGGAIIFIAAYYLIFRPRLDDQTVKSMEGLRMGLGIWSRILYGGIVEEVLTRWGLMSLFVWLGALLVGSPTAAVVWVAIVISGVLFGLGHLPSYLAAGCQKTPMFFALMISLNLWGAIIFGWLFWQYGLVAAMLAHMLFHIIWLPFDQYFYKRSSNGIHTDTVSNR</sequence>
<keyword evidence="1" id="KW-0812">Transmembrane</keyword>
<gene>
    <name evidence="3" type="ORF">S12H4_39062</name>
</gene>
<keyword evidence="1" id="KW-0472">Membrane</keyword>
<reference evidence="3" key="1">
    <citation type="journal article" date="2014" name="Front. Microbiol.">
        <title>High frequency of phylogenetically diverse reductive dehalogenase-homologous genes in deep subseafloor sedimentary metagenomes.</title>
        <authorList>
            <person name="Kawai M."/>
            <person name="Futagami T."/>
            <person name="Toyoda A."/>
            <person name="Takaki Y."/>
            <person name="Nishi S."/>
            <person name="Hori S."/>
            <person name="Arai W."/>
            <person name="Tsubouchi T."/>
            <person name="Morono Y."/>
            <person name="Uchiyama I."/>
            <person name="Ito T."/>
            <person name="Fujiyama A."/>
            <person name="Inagaki F."/>
            <person name="Takami H."/>
        </authorList>
    </citation>
    <scope>NUCLEOTIDE SEQUENCE</scope>
    <source>
        <strain evidence="3">Expedition CK06-06</strain>
    </source>
</reference>
<keyword evidence="1" id="KW-1133">Transmembrane helix</keyword>
<comment type="caution">
    <text evidence="3">The sequence shown here is derived from an EMBL/GenBank/DDBJ whole genome shotgun (WGS) entry which is preliminary data.</text>
</comment>
<dbReference type="InterPro" id="IPR003675">
    <property type="entry name" value="Rce1/LyrA-like_dom"/>
</dbReference>
<organism evidence="3">
    <name type="scientific">marine sediment metagenome</name>
    <dbReference type="NCBI Taxonomy" id="412755"/>
    <lineage>
        <taxon>unclassified sequences</taxon>
        <taxon>metagenomes</taxon>
        <taxon>ecological metagenomes</taxon>
    </lineage>
</organism>
<feature type="domain" description="CAAX prenyl protease 2/Lysostaphin resistance protein A-like" evidence="2">
    <location>
        <begin position="51"/>
        <end position="155"/>
    </location>
</feature>
<evidence type="ECO:0000256" key="1">
    <source>
        <dbReference type="SAM" id="Phobius"/>
    </source>
</evidence>
<feature type="transmembrane region" description="Helical" evidence="1">
    <location>
        <begin position="118"/>
        <end position="137"/>
    </location>
</feature>
<dbReference type="Pfam" id="PF02517">
    <property type="entry name" value="Rce1-like"/>
    <property type="match status" value="1"/>
</dbReference>
<dbReference type="AlphaFoldDB" id="X1SVY4"/>
<protein>
    <recommendedName>
        <fullName evidence="2">CAAX prenyl protease 2/Lysostaphin resistance protein A-like domain-containing protein</fullName>
    </recommendedName>
</protein>
<name>X1SVY4_9ZZZZ</name>
<accession>X1SVY4</accession>
<dbReference type="EMBL" id="BARW01023576">
    <property type="protein sequence ID" value="GAI97247.1"/>
    <property type="molecule type" value="Genomic_DNA"/>
</dbReference>
<feature type="transmembrane region" description="Helical" evidence="1">
    <location>
        <begin position="6"/>
        <end position="29"/>
    </location>
</feature>
<dbReference type="GO" id="GO:0080120">
    <property type="term" value="P:CAAX-box protein maturation"/>
    <property type="evidence" value="ECO:0007669"/>
    <property type="project" value="UniProtKB-ARBA"/>
</dbReference>
<proteinExistence type="predicted"/>
<feature type="non-terminal residue" evidence="3">
    <location>
        <position position="1"/>
    </location>
</feature>
<evidence type="ECO:0000259" key="2">
    <source>
        <dbReference type="Pfam" id="PF02517"/>
    </source>
</evidence>
<feature type="transmembrane region" description="Helical" evidence="1">
    <location>
        <begin position="143"/>
        <end position="160"/>
    </location>
</feature>
<feature type="transmembrane region" description="Helical" evidence="1">
    <location>
        <begin position="87"/>
        <end position="111"/>
    </location>
</feature>
<evidence type="ECO:0000313" key="3">
    <source>
        <dbReference type="EMBL" id="GAI97247.1"/>
    </source>
</evidence>